<sequence length="53" mass="6265">MAEFIQEKILERVSCRFYSSKIEGTLYLICYSIVAYACKNYVCNLIQLIIPFY</sequence>
<organism evidence="1 2">
    <name type="scientific">Bartonella ancashensis</name>
    <dbReference type="NCBI Taxonomy" id="1318743"/>
    <lineage>
        <taxon>Bacteria</taxon>
        <taxon>Pseudomonadati</taxon>
        <taxon>Pseudomonadota</taxon>
        <taxon>Alphaproteobacteria</taxon>
        <taxon>Hyphomicrobiales</taxon>
        <taxon>Bartonellaceae</taxon>
        <taxon>Bartonella</taxon>
    </lineage>
</organism>
<evidence type="ECO:0000313" key="1">
    <source>
        <dbReference type="EMBL" id="ALE03765.1"/>
    </source>
</evidence>
<gene>
    <name evidence="1" type="ORF">PU02_0951</name>
</gene>
<dbReference type="PATRIC" id="fig|1318743.3.peg.965"/>
<dbReference type="KEGG" id="banc:PU02_0951"/>
<keyword evidence="2" id="KW-1185">Reference proteome</keyword>
<protein>
    <submittedName>
        <fullName evidence="1">Uncharacterized protein</fullName>
    </submittedName>
</protein>
<reference evidence="1 2" key="1">
    <citation type="journal article" date="2015" name="Genome Announc.">
        <title>Complete Genome Sequence of Bartonella ancashensis Strain 20.00, Isolated from the Blood of a Patient with Verruga Peruana.</title>
        <authorList>
            <person name="Hang J."/>
            <person name="Mullins K.E."/>
            <person name="Clifford R.J."/>
            <person name="Onmus-Leone F."/>
            <person name="Yang Y."/>
            <person name="Jiang J."/>
            <person name="Leguia M."/>
            <person name="Kasper M.R."/>
            <person name="Maguina C."/>
            <person name="Lesho E.P."/>
            <person name="Jarman R.G."/>
            <person name="Richards A.L."/>
            <person name="Blazes D."/>
        </authorList>
    </citation>
    <scope>NUCLEOTIDE SEQUENCE [LARGE SCALE GENOMIC DNA]</scope>
    <source>
        <strain evidence="1 2">20.00</strain>
    </source>
</reference>
<proteinExistence type="predicted"/>
<dbReference type="Proteomes" id="UP000057213">
    <property type="component" value="Chromosome"/>
</dbReference>
<dbReference type="AlphaFoldDB" id="A0A0M3T330"/>
<dbReference type="EMBL" id="CP010401">
    <property type="protein sequence ID" value="ALE03765.1"/>
    <property type="molecule type" value="Genomic_DNA"/>
</dbReference>
<accession>A0A0M3T330</accession>
<evidence type="ECO:0000313" key="2">
    <source>
        <dbReference type="Proteomes" id="UP000057213"/>
    </source>
</evidence>
<name>A0A0M3T330_9HYPH</name>